<evidence type="ECO:0000313" key="1">
    <source>
        <dbReference type="Proteomes" id="UP000095286"/>
    </source>
</evidence>
<reference evidence="2" key="1">
    <citation type="submission" date="2016-11" db="UniProtKB">
        <authorList>
            <consortium name="WormBaseParasite"/>
        </authorList>
    </citation>
    <scope>IDENTIFICATION</scope>
    <source>
        <strain evidence="2">KR3021</strain>
    </source>
</reference>
<accession>A0AC35U6Q0</accession>
<protein>
    <submittedName>
        <fullName evidence="2">Solute carrier family 12 member 6</fullName>
    </submittedName>
</protein>
<name>A0AC35U6Q0_9BILA</name>
<evidence type="ECO:0000313" key="2">
    <source>
        <dbReference type="WBParaSite" id="RSKR_0000825500.1"/>
    </source>
</evidence>
<dbReference type="WBParaSite" id="RSKR_0000825500.1">
    <property type="protein sequence ID" value="RSKR_0000825500.1"/>
    <property type="gene ID" value="RSKR_0000825500"/>
</dbReference>
<proteinExistence type="predicted"/>
<sequence length="1147" mass="126135">MADKKPRMSICAVEGAPPPATFGMAAVVAAATNMPSSKPSEQPRMEKRQSIFGKLFNKSGAGEKRGSIMGKGNAINPGNTEAGLNRKDTVASMADSEDDAGKNIFSWGSLRRNNTVSGPNNDHNLALYEDQNATFLSAFFRAYTTPGPSERAHSKKQAKKADLGVLLGVYLPTIQHILGVTMFIRLGWCVGVAGIGQTFLMLSLCCFCTFLTCISVSAVATNGVVESGGAYFMISRNLGPEFGSAIGILFYLANTVATSMYLVGGVEILLLYIAPSLTIGGIEVQTDTGMFGMMSHNLRFYGTILLILEFCIVALGVKFVQLLAPVSLVTVIISIIACYAGGIEKTMYPDSGQFICKLDDHLLQSKFYLPPGVGIDRVCEYCTPNNTMIIDALCSNGTCLWDPALLQCVNGFPGFSTELFVKNLVPSYPKQNEYLYGKPAQTEKEIFQDVKTTFFVLLAIYFPAVTGILTGANMSGDLKNPNTSIPGGTIAAQLTTSFIYFTLALCFGAAVDGAVLRDKFGLSLNGGMVVASLAWPSDWILLIGSFLSTFGAALQCLCSAPRLLQGIAKDDVIPVLNVFAKTTRNNEPFYGLIITTIIAELAILMGGMDTIAAVVDFFFLMCYAFVNLICALHSLLGAPNWRPRFQYYHWTLALLGAGLCFFIMFSTHWDYALVSIALCLVIYKYVEWKGAKKEWGDGIRGLALSTAQYSLMKIEDKAPHPKNWRPQLLVLHSMPWCKELVDIRYLNLLHLASQLKAGKGLTIVTSFIRGDPTSEEDREHANKVRGRMEFDMTSLHLRGFAKTLLYGDNQICGSLSTLIQSVGIGGLRPNTLLLSWPMRREETERTEDTEYLTFTDKIHIGAAMNMSLIVAKDITDFPTASKMSGYIDVYWIVQDGGLCILLAYLMTQHKVWRHCKQRVIAVAQKDDNNTKLMKDLQDYVYQLRIQADVCVVELSDPEISKHAFERTLLMEERTKFKKDMHQQKLNGAPAALLPVAPLPTKSSVHKAQSELEVMDEANDSSDNADTTDSTIAINIDDSPESLSKKSDKSNKPKKTATLAIDEDLEKAIKLRALDRKKVHKMHTAVRLNELIQEKSGDSSLILLNLPRPPVNKEGLNDYIHYMEVLSDKIPRVLFVRGTGQEVITTSS</sequence>
<dbReference type="Proteomes" id="UP000095286">
    <property type="component" value="Unplaced"/>
</dbReference>
<organism evidence="1 2">
    <name type="scientific">Rhabditophanes sp. KR3021</name>
    <dbReference type="NCBI Taxonomy" id="114890"/>
    <lineage>
        <taxon>Eukaryota</taxon>
        <taxon>Metazoa</taxon>
        <taxon>Ecdysozoa</taxon>
        <taxon>Nematoda</taxon>
        <taxon>Chromadorea</taxon>
        <taxon>Rhabditida</taxon>
        <taxon>Tylenchina</taxon>
        <taxon>Panagrolaimomorpha</taxon>
        <taxon>Strongyloidoidea</taxon>
        <taxon>Alloionematidae</taxon>
        <taxon>Rhabditophanes</taxon>
    </lineage>
</organism>